<dbReference type="EMBL" id="CAJOBQ010002466">
    <property type="protein sequence ID" value="CAF4561809.1"/>
    <property type="molecule type" value="Genomic_DNA"/>
</dbReference>
<dbReference type="Proteomes" id="UP000663862">
    <property type="component" value="Unassembled WGS sequence"/>
</dbReference>
<evidence type="ECO:0000313" key="3">
    <source>
        <dbReference type="EMBL" id="CAF4453205.1"/>
    </source>
</evidence>
<organism evidence="4 5">
    <name type="scientific">Rotaria socialis</name>
    <dbReference type="NCBI Taxonomy" id="392032"/>
    <lineage>
        <taxon>Eukaryota</taxon>
        <taxon>Metazoa</taxon>
        <taxon>Spiralia</taxon>
        <taxon>Gnathifera</taxon>
        <taxon>Rotifera</taxon>
        <taxon>Eurotatoria</taxon>
        <taxon>Bdelloidea</taxon>
        <taxon>Philodinida</taxon>
        <taxon>Philodinidae</taxon>
        <taxon>Rotaria</taxon>
    </lineage>
</organism>
<accession>A0A820ZF55</accession>
<feature type="domain" description="F-box" evidence="1">
    <location>
        <begin position="1"/>
        <end position="53"/>
    </location>
</feature>
<proteinExistence type="predicted"/>
<dbReference type="EMBL" id="CAJOBO010002482">
    <property type="protein sequence ID" value="CAF4453205.1"/>
    <property type="molecule type" value="Genomic_DNA"/>
</dbReference>
<evidence type="ECO:0000259" key="1">
    <source>
        <dbReference type="PROSITE" id="PS50181"/>
    </source>
</evidence>
<dbReference type="PROSITE" id="PS50181">
    <property type="entry name" value="FBOX"/>
    <property type="match status" value="1"/>
</dbReference>
<evidence type="ECO:0000313" key="4">
    <source>
        <dbReference type="EMBL" id="CAF4561809.1"/>
    </source>
</evidence>
<dbReference type="AlphaFoldDB" id="A0A820ZF55"/>
<evidence type="ECO:0000313" key="5">
    <source>
        <dbReference type="Proteomes" id="UP000663862"/>
    </source>
</evidence>
<name>A0A820ZF55_9BILA</name>
<sequence length="195" mass="22909">MMELESLPNEILLDLFEYFSIIQLLRDFNGLNFRLNQLLFVHASVYHLDFRSICRDDCKILCHQHLPAIIDRASSLRLSDDNDDNPQQINVLPEFNMDIIDISYKSTYLYNDNSGSCQQVRNFMYESSTSIDMTRSHIHFSNIRHFSVHLPFNEQFWTVFKNLNQLKSLSVSSTHDSTNECIFKGCLIKRHISIH</sequence>
<keyword evidence="6" id="KW-1185">Reference proteome</keyword>
<gene>
    <name evidence="3" type="ORF">HFQ381_LOCUS24055</name>
    <name evidence="4" type="ORF">TSG867_LOCUS25359</name>
    <name evidence="2" type="ORF">UJA718_LOCUS22778</name>
</gene>
<protein>
    <recommendedName>
        <fullName evidence="1">F-box domain-containing protein</fullName>
    </recommendedName>
</protein>
<evidence type="ECO:0000313" key="2">
    <source>
        <dbReference type="EMBL" id="CAF4450806.1"/>
    </source>
</evidence>
<evidence type="ECO:0000313" key="6">
    <source>
        <dbReference type="Proteomes" id="UP000663873"/>
    </source>
</evidence>
<dbReference type="Proteomes" id="UP000663851">
    <property type="component" value="Unassembled WGS sequence"/>
</dbReference>
<dbReference type="InterPro" id="IPR001810">
    <property type="entry name" value="F-box_dom"/>
</dbReference>
<dbReference type="Proteomes" id="UP000663873">
    <property type="component" value="Unassembled WGS sequence"/>
</dbReference>
<reference evidence="4" key="1">
    <citation type="submission" date="2021-02" db="EMBL/GenBank/DDBJ databases">
        <authorList>
            <person name="Nowell W R."/>
        </authorList>
    </citation>
    <scope>NUCLEOTIDE SEQUENCE</scope>
</reference>
<dbReference type="EMBL" id="CAJOBP010004779">
    <property type="protein sequence ID" value="CAF4450806.1"/>
    <property type="molecule type" value="Genomic_DNA"/>
</dbReference>
<comment type="caution">
    <text evidence="4">The sequence shown here is derived from an EMBL/GenBank/DDBJ whole genome shotgun (WGS) entry which is preliminary data.</text>
</comment>